<protein>
    <submittedName>
        <fullName evidence="1">Uncharacterized protein</fullName>
    </submittedName>
</protein>
<proteinExistence type="predicted"/>
<sequence length="132" mass="14908">MTIIEKASEEYTVIEELLGEHPDSTQLEIVGGIDCDEEDIDSQREGGEDDPMATIELIAHWNPNTKEGILDWYFARESTIDEEEPKIEHGGPLLAFRYATDEPDLDSLLDDAVPALNDAVEWAEFQLNDEEE</sequence>
<dbReference type="AlphaFoldDB" id="A0A2S7U6D3"/>
<gene>
    <name evidence="1" type="ORF">BSZ32_16620</name>
</gene>
<dbReference type="OrthoDB" id="195503at2"/>
<evidence type="ECO:0000313" key="1">
    <source>
        <dbReference type="EMBL" id="PQJ29944.1"/>
    </source>
</evidence>
<keyword evidence="2" id="KW-1185">Reference proteome</keyword>
<reference evidence="1 2" key="1">
    <citation type="submission" date="2016-12" db="EMBL/GenBank/DDBJ databases">
        <title>Study of bacterial adaptation to deep sea.</title>
        <authorList>
            <person name="Song J."/>
            <person name="Yoshizawa S."/>
            <person name="Kogure K."/>
        </authorList>
    </citation>
    <scope>NUCLEOTIDE SEQUENCE [LARGE SCALE GENOMIC DNA]</scope>
    <source>
        <strain evidence="1 2">SAORIC-165</strain>
    </source>
</reference>
<comment type="caution">
    <text evidence="1">The sequence shown here is derived from an EMBL/GenBank/DDBJ whole genome shotgun (WGS) entry which is preliminary data.</text>
</comment>
<name>A0A2S7U6D3_9BACT</name>
<accession>A0A2S7U6D3</accession>
<evidence type="ECO:0000313" key="2">
    <source>
        <dbReference type="Proteomes" id="UP000239907"/>
    </source>
</evidence>
<dbReference type="Proteomes" id="UP000239907">
    <property type="component" value="Unassembled WGS sequence"/>
</dbReference>
<dbReference type="RefSeq" id="WP_105044458.1">
    <property type="nucleotide sequence ID" value="NZ_MQWA01000001.1"/>
</dbReference>
<organism evidence="1 2">
    <name type="scientific">Rubritalea profundi</name>
    <dbReference type="NCBI Taxonomy" id="1658618"/>
    <lineage>
        <taxon>Bacteria</taxon>
        <taxon>Pseudomonadati</taxon>
        <taxon>Verrucomicrobiota</taxon>
        <taxon>Verrucomicrobiia</taxon>
        <taxon>Verrucomicrobiales</taxon>
        <taxon>Rubritaleaceae</taxon>
        <taxon>Rubritalea</taxon>
    </lineage>
</organism>
<dbReference type="EMBL" id="MQWA01000001">
    <property type="protein sequence ID" value="PQJ29944.1"/>
    <property type="molecule type" value="Genomic_DNA"/>
</dbReference>